<feature type="compositionally biased region" description="Pro residues" evidence="1">
    <location>
        <begin position="49"/>
        <end position="59"/>
    </location>
</feature>
<evidence type="ECO:0000313" key="2">
    <source>
        <dbReference type="EMBL" id="POY70615.1"/>
    </source>
</evidence>
<evidence type="ECO:0000256" key="1">
    <source>
        <dbReference type="SAM" id="MobiDB-lite"/>
    </source>
</evidence>
<sequence>MAGRLAHSAAPLEATSELAGPTALHPVIGGGRPAAREHRIPPNKTPRTRGPPPVVPEPTPAQIRNILVDKLATDRNSEAIAFYVDLLERKRGNWSAETAEGYAWLFVKYRQAALARRAADAMHDHGYLISTSFASKLLRMHLNDLVYEPEALAKVLEWLSAGLVREKEGGVPVDERMLETVLDALKRMGRSDWLEQVFKAYRDTLDPGEVGSARLWRLVIGAKLLDGDVRTAEQYFDTWRAGHMAQRSADRVEPPPSAPYLVLLSHYALQVRSGPPSRDPAYRFIALCHHDKIEVSSQYLDLLLRVELARKQLSSFWGLWRAYRALGLERSRSAWLLAIRARGTSRPSARQRFVLGPTPLYRVVPFQYMSAAGPPARSLFRLFLKIRLEQTGRRPSLRLPNTRPDAMLGPDVLNAFLIDFIAHQDWPAAALVLETFRVHRVEPDFQTHGNVVLGVVKQWRRGKVQGQLDGPGAGGDQPPHLMGEIHAFEDPQVRQAEAARGLVSARSEQEGLEMIQSILERREMRLRYWTRPTGEANEDTRAQSTPDNAADAVDDVGGPTLTPSWMAQRERRDLDYLAELLRRCQGVDEPTWARTMATTREEVLPARKRRQSTPESRGSAHPQQVATRGKRHRAAMRK</sequence>
<evidence type="ECO:0000313" key="3">
    <source>
        <dbReference type="Proteomes" id="UP000237144"/>
    </source>
</evidence>
<name>A0A2S5B1I7_9BASI</name>
<accession>A0A2S5B1I7</accession>
<feature type="compositionally biased region" description="Polar residues" evidence="1">
    <location>
        <begin position="613"/>
        <end position="626"/>
    </location>
</feature>
<proteinExistence type="predicted"/>
<feature type="region of interest" description="Disordered" evidence="1">
    <location>
        <begin position="532"/>
        <end position="563"/>
    </location>
</feature>
<feature type="region of interest" description="Disordered" evidence="1">
    <location>
        <begin position="598"/>
        <end position="638"/>
    </location>
</feature>
<feature type="region of interest" description="Disordered" evidence="1">
    <location>
        <begin position="1"/>
        <end position="59"/>
    </location>
</feature>
<dbReference type="EMBL" id="PJQD01000113">
    <property type="protein sequence ID" value="POY70615.1"/>
    <property type="molecule type" value="Genomic_DNA"/>
</dbReference>
<comment type="caution">
    <text evidence="2">The sequence shown here is derived from an EMBL/GenBank/DDBJ whole genome shotgun (WGS) entry which is preliminary data.</text>
</comment>
<gene>
    <name evidence="2" type="ORF">BMF94_6393</name>
</gene>
<keyword evidence="3" id="KW-1185">Reference proteome</keyword>
<feature type="compositionally biased region" description="Basic residues" evidence="1">
    <location>
        <begin position="628"/>
        <end position="638"/>
    </location>
</feature>
<dbReference type="OrthoDB" id="2533067at2759"/>
<dbReference type="Proteomes" id="UP000237144">
    <property type="component" value="Unassembled WGS sequence"/>
</dbReference>
<protein>
    <submittedName>
        <fullName evidence="2">Uncharacterized protein</fullName>
    </submittedName>
</protein>
<reference evidence="2 3" key="1">
    <citation type="journal article" date="2018" name="Front. Microbiol.">
        <title>Prospects for Fungal Bioremediation of Acidic Radioactive Waste Sites: Characterization and Genome Sequence of Rhodotorula taiwanensis MD1149.</title>
        <authorList>
            <person name="Tkavc R."/>
            <person name="Matrosova V.Y."/>
            <person name="Grichenko O.E."/>
            <person name="Gostincar C."/>
            <person name="Volpe R.P."/>
            <person name="Klimenkova P."/>
            <person name="Gaidamakova E.K."/>
            <person name="Zhou C.E."/>
            <person name="Stewart B.J."/>
            <person name="Lyman M.G."/>
            <person name="Malfatti S.A."/>
            <person name="Rubinfeld B."/>
            <person name="Courtot M."/>
            <person name="Singh J."/>
            <person name="Dalgard C.L."/>
            <person name="Hamilton T."/>
            <person name="Frey K.G."/>
            <person name="Gunde-Cimerman N."/>
            <person name="Dugan L."/>
            <person name="Daly M.J."/>
        </authorList>
    </citation>
    <scope>NUCLEOTIDE SEQUENCE [LARGE SCALE GENOMIC DNA]</scope>
    <source>
        <strain evidence="2 3">MD1149</strain>
    </source>
</reference>
<organism evidence="2 3">
    <name type="scientific">Rhodotorula taiwanensis</name>
    <dbReference type="NCBI Taxonomy" id="741276"/>
    <lineage>
        <taxon>Eukaryota</taxon>
        <taxon>Fungi</taxon>
        <taxon>Dikarya</taxon>
        <taxon>Basidiomycota</taxon>
        <taxon>Pucciniomycotina</taxon>
        <taxon>Microbotryomycetes</taxon>
        <taxon>Sporidiobolales</taxon>
        <taxon>Sporidiobolaceae</taxon>
        <taxon>Rhodotorula</taxon>
    </lineage>
</organism>
<feature type="compositionally biased region" description="Low complexity" evidence="1">
    <location>
        <begin position="549"/>
        <end position="558"/>
    </location>
</feature>
<dbReference type="AlphaFoldDB" id="A0A2S5B1I7"/>